<sequence length="43" mass="4702">MCGKQKKSLPEIALWLIGCNLSVMRGVMALPSLGENDRPDQNS</sequence>
<reference evidence="2 3" key="1">
    <citation type="submission" date="2009-07" db="EMBL/GenBank/DDBJ databases">
        <title>Complete sequence of Pectobacterium carotovorum subsp. carotovorum PC1.</title>
        <authorList>
            <consortium name="US DOE Joint Genome Institute"/>
            <person name="Lucas S."/>
            <person name="Copeland A."/>
            <person name="Lapidus A."/>
            <person name="Glavina del Rio T."/>
            <person name="Tice H."/>
            <person name="Bruce D."/>
            <person name="Goodwin L."/>
            <person name="Pitluck S."/>
            <person name="Munk A.C."/>
            <person name="Brettin T."/>
            <person name="Detter J.C."/>
            <person name="Han C."/>
            <person name="Tapia R."/>
            <person name="Larimer F."/>
            <person name="Land M."/>
            <person name="Hauser L."/>
            <person name="Kyrpides N."/>
            <person name="Mikhailova N."/>
            <person name="Balakrishnan V."/>
            <person name="Glasner J."/>
            <person name="Perna N.T."/>
        </authorList>
    </citation>
    <scope>NUCLEOTIDE SEQUENCE [LARGE SCALE GENOMIC DNA]</scope>
    <source>
        <strain evidence="2 3">PC1</strain>
    </source>
</reference>
<keyword evidence="1" id="KW-1133">Transmembrane helix</keyword>
<evidence type="ECO:0000313" key="3">
    <source>
        <dbReference type="Proteomes" id="UP000002736"/>
    </source>
</evidence>
<dbReference type="HOGENOM" id="CLU_3237280_0_0_6"/>
<dbReference type="AlphaFoldDB" id="C6DCL5"/>
<name>C6DCL5_PECCP</name>
<accession>C6DCL5</accession>
<dbReference type="KEGG" id="pct:PC1_1318"/>
<dbReference type="Proteomes" id="UP000002736">
    <property type="component" value="Chromosome"/>
</dbReference>
<keyword evidence="1" id="KW-0812">Transmembrane</keyword>
<feature type="transmembrane region" description="Helical" evidence="1">
    <location>
        <begin position="12"/>
        <end position="33"/>
    </location>
</feature>
<evidence type="ECO:0000256" key="1">
    <source>
        <dbReference type="SAM" id="Phobius"/>
    </source>
</evidence>
<keyword evidence="1" id="KW-0472">Membrane</keyword>
<evidence type="ECO:0000313" key="2">
    <source>
        <dbReference type="EMBL" id="ACT12365.1"/>
    </source>
</evidence>
<dbReference type="EMBL" id="CP001657">
    <property type="protein sequence ID" value="ACT12365.1"/>
    <property type="molecule type" value="Genomic_DNA"/>
</dbReference>
<dbReference type="STRING" id="561230.PC1_1318"/>
<protein>
    <submittedName>
        <fullName evidence="2">Uncharacterized protein</fullName>
    </submittedName>
</protein>
<proteinExistence type="predicted"/>
<organism evidence="2 3">
    <name type="scientific">Pectobacterium carotovorum subsp. carotovorum (strain PC1)</name>
    <dbReference type="NCBI Taxonomy" id="561230"/>
    <lineage>
        <taxon>Bacteria</taxon>
        <taxon>Pseudomonadati</taxon>
        <taxon>Pseudomonadota</taxon>
        <taxon>Gammaproteobacteria</taxon>
        <taxon>Enterobacterales</taxon>
        <taxon>Pectobacteriaceae</taxon>
        <taxon>Pectobacterium</taxon>
    </lineage>
</organism>
<gene>
    <name evidence="2" type="ordered locus">PC1_1318</name>
</gene>